<dbReference type="Gene3D" id="1.25.40.10">
    <property type="entry name" value="Tetratricopeptide repeat domain"/>
    <property type="match status" value="1"/>
</dbReference>
<feature type="repeat" description="PPR" evidence="1">
    <location>
        <begin position="44"/>
        <end position="79"/>
    </location>
</feature>
<dbReference type="EMBL" id="CAJNNW010000263">
    <property type="protein sequence ID" value="CAE8625241.1"/>
    <property type="molecule type" value="Genomic_DNA"/>
</dbReference>
<evidence type="ECO:0000313" key="3">
    <source>
        <dbReference type="Proteomes" id="UP000626109"/>
    </source>
</evidence>
<feature type="non-terminal residue" evidence="2">
    <location>
        <position position="147"/>
    </location>
</feature>
<evidence type="ECO:0000313" key="2">
    <source>
        <dbReference type="EMBL" id="CAE8625241.1"/>
    </source>
</evidence>
<dbReference type="InterPro" id="IPR011990">
    <property type="entry name" value="TPR-like_helical_dom_sf"/>
</dbReference>
<gene>
    <name evidence="2" type="ORF">PGLA2088_LOCUS427</name>
</gene>
<dbReference type="PROSITE" id="PS51375">
    <property type="entry name" value="PPR"/>
    <property type="match status" value="1"/>
</dbReference>
<accession>A0A813GJT8</accession>
<dbReference type="Proteomes" id="UP000626109">
    <property type="component" value="Unassembled WGS sequence"/>
</dbReference>
<protein>
    <recommendedName>
        <fullName evidence="4">Pentatricopeptide repeat-containing protein</fullName>
    </recommendedName>
</protein>
<dbReference type="InterPro" id="IPR002885">
    <property type="entry name" value="PPR_rpt"/>
</dbReference>
<reference evidence="2" key="1">
    <citation type="submission" date="2021-02" db="EMBL/GenBank/DDBJ databases">
        <authorList>
            <person name="Dougan E. K."/>
            <person name="Rhodes N."/>
            <person name="Thang M."/>
            <person name="Chan C."/>
        </authorList>
    </citation>
    <scope>NUCLEOTIDE SEQUENCE</scope>
</reference>
<organism evidence="2 3">
    <name type="scientific">Polarella glacialis</name>
    <name type="common">Dinoflagellate</name>
    <dbReference type="NCBI Taxonomy" id="89957"/>
    <lineage>
        <taxon>Eukaryota</taxon>
        <taxon>Sar</taxon>
        <taxon>Alveolata</taxon>
        <taxon>Dinophyceae</taxon>
        <taxon>Suessiales</taxon>
        <taxon>Suessiaceae</taxon>
        <taxon>Polarella</taxon>
    </lineage>
</organism>
<dbReference type="AlphaFoldDB" id="A0A813GJT8"/>
<evidence type="ECO:0000256" key="1">
    <source>
        <dbReference type="PROSITE-ProRule" id="PRU00708"/>
    </source>
</evidence>
<sequence length="147" mass="15650">MRSSTVEPNLASLDSAINFCNPAANWRPVVSLLESCGQLTLSPNEITYSSAISSLGSAAHEWPRALSTFAVMKRQRVQPNLLVCNLLIAACRPALAECPMHWVPSLLSEFLHCRSEPSCASITALLLAVSGHETGGSSGKQTVSLLS</sequence>
<name>A0A813GJT8_POLGL</name>
<comment type="caution">
    <text evidence="2">The sequence shown here is derived from an EMBL/GenBank/DDBJ whole genome shotgun (WGS) entry which is preliminary data.</text>
</comment>
<proteinExistence type="predicted"/>
<evidence type="ECO:0008006" key="4">
    <source>
        <dbReference type="Google" id="ProtNLM"/>
    </source>
</evidence>